<sequence length="147" mass="16390">MMNKSRVYKQRGAFTLMELMIVIIILGLLAALVMPSLTGKSEEAKQKLVCIQMKNISQALKMFKVDNGRYPTTEEGLEALIKNPSPDDLPNYAKSGYLEDNNLPKDPWGHPFVYLEEDGKPELISLGADGKEGGSEENKDIRLSECK</sequence>
<keyword evidence="9" id="KW-0472">Membrane</keyword>
<feature type="compositionally biased region" description="Basic and acidic residues" evidence="10">
    <location>
        <begin position="129"/>
        <end position="147"/>
    </location>
</feature>
<keyword evidence="13" id="KW-1185">Reference proteome</keyword>
<dbReference type="RefSeq" id="WP_317066831.1">
    <property type="nucleotide sequence ID" value="NZ_CP136592.1"/>
</dbReference>
<dbReference type="Pfam" id="PF08334">
    <property type="entry name" value="T2SSG"/>
    <property type="match status" value="1"/>
</dbReference>
<evidence type="ECO:0000256" key="8">
    <source>
        <dbReference type="ARBA" id="ARBA00022989"/>
    </source>
</evidence>
<dbReference type="Pfam" id="PF07963">
    <property type="entry name" value="N_methyl"/>
    <property type="match status" value="1"/>
</dbReference>
<proteinExistence type="inferred from homology"/>
<gene>
    <name evidence="12" type="ORF">SAMN05216234_1134</name>
</gene>
<evidence type="ECO:0000256" key="2">
    <source>
        <dbReference type="ARBA" id="ARBA00009984"/>
    </source>
</evidence>
<evidence type="ECO:0000256" key="1">
    <source>
        <dbReference type="ARBA" id="ARBA00004377"/>
    </source>
</evidence>
<dbReference type="GO" id="GO:0015628">
    <property type="term" value="P:protein secretion by the type II secretion system"/>
    <property type="evidence" value="ECO:0007669"/>
    <property type="project" value="InterPro"/>
</dbReference>
<reference evidence="12 13" key="1">
    <citation type="submission" date="2016-10" db="EMBL/GenBank/DDBJ databases">
        <authorList>
            <person name="de Groot N.N."/>
        </authorList>
    </citation>
    <scope>NUCLEOTIDE SEQUENCE [LARGE SCALE GENOMIC DNA]</scope>
    <source>
        <strain evidence="12 13">EP1-55-1</strain>
    </source>
</reference>
<keyword evidence="5" id="KW-0488">Methylation</keyword>
<dbReference type="PANTHER" id="PTHR30093:SF44">
    <property type="entry name" value="TYPE II SECRETION SYSTEM CORE PROTEIN G"/>
    <property type="match status" value="1"/>
</dbReference>
<dbReference type="InterPro" id="IPR000983">
    <property type="entry name" value="Bac_GSPG_pilin"/>
</dbReference>
<dbReference type="PANTHER" id="PTHR30093">
    <property type="entry name" value="GENERAL SECRETION PATHWAY PROTEIN G"/>
    <property type="match status" value="1"/>
</dbReference>
<evidence type="ECO:0000256" key="7">
    <source>
        <dbReference type="ARBA" id="ARBA00022692"/>
    </source>
</evidence>
<dbReference type="GO" id="GO:0005886">
    <property type="term" value="C:plasma membrane"/>
    <property type="evidence" value="ECO:0007669"/>
    <property type="project" value="UniProtKB-SubCell"/>
</dbReference>
<evidence type="ECO:0000259" key="11">
    <source>
        <dbReference type="Pfam" id="PF08334"/>
    </source>
</evidence>
<dbReference type="STRING" id="223786.SAMN05216234_1134"/>
<evidence type="ECO:0000256" key="4">
    <source>
        <dbReference type="ARBA" id="ARBA00022475"/>
    </source>
</evidence>
<dbReference type="Proteomes" id="UP000199227">
    <property type="component" value="Unassembled WGS sequence"/>
</dbReference>
<dbReference type="NCBIfam" id="TIGR01710">
    <property type="entry name" value="typeII_sec_gspG"/>
    <property type="match status" value="1"/>
</dbReference>
<feature type="domain" description="Type II secretion system protein GspG C-terminal" evidence="11">
    <location>
        <begin position="37"/>
        <end position="142"/>
    </location>
</feature>
<dbReference type="InterPro" id="IPR013545">
    <property type="entry name" value="T2SS_protein-GspG_C"/>
</dbReference>
<accession>A0A1I5P033</accession>
<dbReference type="AlphaFoldDB" id="A0A1I5P033"/>
<dbReference type="InterPro" id="IPR012902">
    <property type="entry name" value="N_methyl_site"/>
</dbReference>
<dbReference type="GO" id="GO:0015627">
    <property type="term" value="C:type II protein secretion system complex"/>
    <property type="evidence" value="ECO:0007669"/>
    <property type="project" value="InterPro"/>
</dbReference>
<organism evidence="12 13">
    <name type="scientific">Hydrogenimonas thermophila</name>
    <dbReference type="NCBI Taxonomy" id="223786"/>
    <lineage>
        <taxon>Bacteria</taxon>
        <taxon>Pseudomonadati</taxon>
        <taxon>Campylobacterota</taxon>
        <taxon>Epsilonproteobacteria</taxon>
        <taxon>Campylobacterales</taxon>
        <taxon>Hydrogenimonadaceae</taxon>
        <taxon>Hydrogenimonas</taxon>
    </lineage>
</organism>
<evidence type="ECO:0000256" key="6">
    <source>
        <dbReference type="ARBA" id="ARBA00022519"/>
    </source>
</evidence>
<protein>
    <recommendedName>
        <fullName evidence="3">Type II secretion system core protein G</fullName>
    </recommendedName>
</protein>
<name>A0A1I5P033_9BACT</name>
<comment type="similarity">
    <text evidence="2">Belongs to the GSP G family.</text>
</comment>
<evidence type="ECO:0000256" key="3">
    <source>
        <dbReference type="ARBA" id="ARBA00020042"/>
    </source>
</evidence>
<comment type="subcellular location">
    <subcellularLocation>
        <location evidence="1">Cell inner membrane</location>
        <topology evidence="1">Single-pass membrane protein</topology>
    </subcellularLocation>
</comment>
<keyword evidence="6" id="KW-0997">Cell inner membrane</keyword>
<evidence type="ECO:0000256" key="10">
    <source>
        <dbReference type="SAM" id="MobiDB-lite"/>
    </source>
</evidence>
<keyword evidence="4" id="KW-1003">Cell membrane</keyword>
<dbReference type="Gene3D" id="3.30.700.10">
    <property type="entry name" value="Glycoprotein, Type 4 Pilin"/>
    <property type="match status" value="1"/>
</dbReference>
<evidence type="ECO:0000313" key="13">
    <source>
        <dbReference type="Proteomes" id="UP000199227"/>
    </source>
</evidence>
<evidence type="ECO:0000313" key="12">
    <source>
        <dbReference type="EMBL" id="SFP27414.1"/>
    </source>
</evidence>
<feature type="region of interest" description="Disordered" evidence="10">
    <location>
        <begin position="124"/>
        <end position="147"/>
    </location>
</feature>
<dbReference type="PRINTS" id="PR00813">
    <property type="entry name" value="BCTERIALGSPG"/>
</dbReference>
<dbReference type="InterPro" id="IPR045584">
    <property type="entry name" value="Pilin-like"/>
</dbReference>
<dbReference type="NCBIfam" id="TIGR02532">
    <property type="entry name" value="IV_pilin_GFxxxE"/>
    <property type="match status" value="1"/>
</dbReference>
<dbReference type="EMBL" id="FOXB01000013">
    <property type="protein sequence ID" value="SFP27414.1"/>
    <property type="molecule type" value="Genomic_DNA"/>
</dbReference>
<evidence type="ECO:0000256" key="5">
    <source>
        <dbReference type="ARBA" id="ARBA00022481"/>
    </source>
</evidence>
<evidence type="ECO:0000256" key="9">
    <source>
        <dbReference type="ARBA" id="ARBA00023136"/>
    </source>
</evidence>
<dbReference type="SUPFAM" id="SSF54523">
    <property type="entry name" value="Pili subunits"/>
    <property type="match status" value="1"/>
</dbReference>
<dbReference type="InterPro" id="IPR010054">
    <property type="entry name" value="Type2_sec_GspG"/>
</dbReference>
<keyword evidence="8" id="KW-1133">Transmembrane helix</keyword>
<keyword evidence="7" id="KW-0812">Transmembrane</keyword>